<organism evidence="1 2">
    <name type="scientific">Fusarium torulosum</name>
    <dbReference type="NCBI Taxonomy" id="33205"/>
    <lineage>
        <taxon>Eukaryota</taxon>
        <taxon>Fungi</taxon>
        <taxon>Dikarya</taxon>
        <taxon>Ascomycota</taxon>
        <taxon>Pezizomycotina</taxon>
        <taxon>Sordariomycetes</taxon>
        <taxon>Hypocreomycetidae</taxon>
        <taxon>Hypocreales</taxon>
        <taxon>Nectriaceae</taxon>
        <taxon>Fusarium</taxon>
    </lineage>
</organism>
<dbReference type="AlphaFoldDB" id="A0AAE8MNK4"/>
<evidence type="ECO:0000313" key="1">
    <source>
        <dbReference type="EMBL" id="SPJ90953.1"/>
    </source>
</evidence>
<comment type="caution">
    <text evidence="1">The sequence shown here is derived from an EMBL/GenBank/DDBJ whole genome shotgun (WGS) entry which is preliminary data.</text>
</comment>
<reference evidence="1" key="1">
    <citation type="submission" date="2018-03" db="EMBL/GenBank/DDBJ databases">
        <authorList>
            <person name="Guldener U."/>
        </authorList>
    </citation>
    <scope>NUCLEOTIDE SEQUENCE</scope>
</reference>
<protein>
    <submittedName>
        <fullName evidence="1">Uncharacterized protein</fullName>
    </submittedName>
</protein>
<sequence>MPKVTDTRSSTVPFRLSTWLALA</sequence>
<name>A0AAE8MNK4_9HYPO</name>
<evidence type="ECO:0000313" key="2">
    <source>
        <dbReference type="Proteomes" id="UP001187734"/>
    </source>
</evidence>
<dbReference type="EMBL" id="ONZP01000788">
    <property type="protein sequence ID" value="SPJ90953.1"/>
    <property type="molecule type" value="Genomic_DNA"/>
</dbReference>
<keyword evidence="2" id="KW-1185">Reference proteome</keyword>
<gene>
    <name evidence="1" type="ORF">FTOL_13355</name>
</gene>
<accession>A0AAE8MNK4</accession>
<proteinExistence type="predicted"/>
<dbReference type="Proteomes" id="UP001187734">
    <property type="component" value="Unassembled WGS sequence"/>
</dbReference>